<evidence type="ECO:0000256" key="2">
    <source>
        <dbReference type="SAM" id="Phobius"/>
    </source>
</evidence>
<evidence type="ECO:0000313" key="4">
    <source>
        <dbReference type="Proteomes" id="UP000541352"/>
    </source>
</evidence>
<dbReference type="EMBL" id="JACIBY010000006">
    <property type="protein sequence ID" value="MBB3839384.1"/>
    <property type="molecule type" value="Genomic_DNA"/>
</dbReference>
<evidence type="ECO:0000313" key="3">
    <source>
        <dbReference type="EMBL" id="MBB3839384.1"/>
    </source>
</evidence>
<name>A0A7W6ER63_9BACT</name>
<keyword evidence="2" id="KW-0472">Membrane</keyword>
<keyword evidence="2" id="KW-1133">Transmembrane helix</keyword>
<keyword evidence="2" id="KW-0812">Transmembrane</keyword>
<dbReference type="Proteomes" id="UP000541352">
    <property type="component" value="Unassembled WGS sequence"/>
</dbReference>
<gene>
    <name evidence="3" type="ORF">FHS57_003390</name>
</gene>
<accession>A0A7W6ER63</accession>
<dbReference type="RefSeq" id="WP_183975582.1">
    <property type="nucleotide sequence ID" value="NZ_JACIBY010000006.1"/>
</dbReference>
<reference evidence="3 4" key="1">
    <citation type="submission" date="2020-08" db="EMBL/GenBank/DDBJ databases">
        <title>Genomic Encyclopedia of Type Strains, Phase IV (KMG-IV): sequencing the most valuable type-strain genomes for metagenomic binning, comparative biology and taxonomic classification.</title>
        <authorList>
            <person name="Goeker M."/>
        </authorList>
    </citation>
    <scope>NUCLEOTIDE SEQUENCE [LARGE SCALE GENOMIC DNA]</scope>
    <source>
        <strain evidence="3 4">DSM 17976</strain>
    </source>
</reference>
<feature type="transmembrane region" description="Helical" evidence="2">
    <location>
        <begin position="31"/>
        <end position="53"/>
    </location>
</feature>
<keyword evidence="4" id="KW-1185">Reference proteome</keyword>
<protein>
    <submittedName>
        <fullName evidence="3">TANFOR domain-containing protein</fullName>
    </submittedName>
</protein>
<evidence type="ECO:0000256" key="1">
    <source>
        <dbReference type="SAM" id="MobiDB-lite"/>
    </source>
</evidence>
<feature type="region of interest" description="Disordered" evidence="1">
    <location>
        <begin position="1042"/>
        <end position="1061"/>
    </location>
</feature>
<feature type="region of interest" description="Disordered" evidence="1">
    <location>
        <begin position="675"/>
        <end position="699"/>
    </location>
</feature>
<sequence length="1543" mass="167058">MNLEAHLVMESRFNPLSTSPSRGGVGHPQRILNPFILIIGLICGAFLAPIGGWGQQVQVTVNVLPPYSAYLQDYPGRGNQVQIFVRNTTSAALEVRFLGTITGDNGVRIATPQNFRPLVPLRLAPLENKLLTRSDLEGLFDLGQIEVQGVDKAQLYRGMPLPEGNYQLCIQAFDNRSSRPLSADFPLGCSGLFTLRSVEPPMLINPICDSKVAANTPQNVIFSWTPPVGVSPAQVSYTLRVIELPDVQPVAENVLNNQSNVISGFPNSGQDKKPTSKPTKIETTEIKVNTSNALLGYDPNVFIDAVVLPPSGVEVKNIRVNSFLYGPNQPALKVGKRYAVRVQAFDASRKINFLNEGKSPVCYFTYGEDTTPKNDTPTIVEVAKESAKNVSMNGFEMAGFRVAVSLTPKDVLKPINKKAKLYINDKTSVPVVLENVVVKSFQQNNKVELKAISGKAKTEEGATLKSFIIAVSSELEGEARFEPKLLEVIADLQTEAPLDKQLDNNASVFEKAKAGPLQSAKVFGRIIWYSLIDAEKELSLPATGGAVVVEMNKDGVAKQAQKNAAKGVSEGLAKNPNLTQTTTSETLTEAKFTPGPQKLTTKNEWFALEVHNDKFLLKGTAALAKDYQFKLSMPTDYELKLSGVLSLGVNDISQVTGELSGIVMIPHLKSNALIPKSSSGSPSTTASKPNTNVGAGVGTKPISKNGIGTDANTSKALEDPLLFSTVGLMIPFTNKTSLAFDAKIDETTITLNKDASVKLSFDYAVVSLGPVKPAQDLKINTPYGLSMPYAKVDFTAGDKSVYTFSVGSAYDNGVLWVKAEETSFSKKGLYEGFQAKFTKARLDVFEGKLFEAVVYGDVFVPFINQKCKLNLFADKNGFQYASVSKFAKQKFMLYGKTQTDKAEIEMYDAYFNKGAVAITGSSLNFYNAEDEDRNIYLKDMPMPPLYIWPDGRVSNLENTTNYTPLDNQVTGKYNGFKYKVTQTALFSDTNPKKYHFFVFGDFVLADNLAGVGGKPIQKYTHLSYIDNTVVNDPFPDGPKYNVPDKPVDQTPVNPTKKAGGPAWDDDDTGSGLFYIASNTAAAEEPKIEFDLDNKCVAVGGFESLPISFGQVCFQYYRDDPTWGTGFGVSAKATLKQPASIGSVDARLKAGKRKQDDFTYWFAEFGVMNLNPAIDIFLDLEIYGFRGRVYYNMEHTAGSQSINDADYIPKKGGSLGLYAFTPIRTKDRTLFWGDVATELSIGNKTLKIEGNGRFISSTMDGENTRGSGKVTLDFDFKNKTILGQATLTNLDLGAGCVNGGATIYLSPQNFVLAVGGPSKTLNLKAFCGTFGDLSPHVDMYMALYAVSNDEIKKIPSIAWVPKGIGAVVYEKGTVFKFNTADYTDTDYGLTASAYQEATITATISPEFKIFAKVGAALTAAAFYKDYSFDLVNEALELQFMLPAPICVSIGKSICIGGIGGFVFTGKVSIPGGPAIFSGMCDGTYPAECNGLLNVLIKGLKKAGELLGDGAEAIGKALGVAAECVSDPLDCAEDIGGAIVDFFSW</sequence>
<feature type="compositionally biased region" description="Low complexity" evidence="1">
    <location>
        <begin position="675"/>
        <end position="689"/>
    </location>
</feature>
<organism evidence="3 4">
    <name type="scientific">Runella defluvii</name>
    <dbReference type="NCBI Taxonomy" id="370973"/>
    <lineage>
        <taxon>Bacteria</taxon>
        <taxon>Pseudomonadati</taxon>
        <taxon>Bacteroidota</taxon>
        <taxon>Cytophagia</taxon>
        <taxon>Cytophagales</taxon>
        <taxon>Spirosomataceae</taxon>
        <taxon>Runella</taxon>
    </lineage>
</organism>
<proteinExistence type="predicted"/>
<comment type="caution">
    <text evidence="3">The sequence shown here is derived from an EMBL/GenBank/DDBJ whole genome shotgun (WGS) entry which is preliminary data.</text>
</comment>